<protein>
    <submittedName>
        <fullName evidence="2">Universal stress protein</fullName>
    </submittedName>
</protein>
<evidence type="ECO:0000313" key="3">
    <source>
        <dbReference type="Proteomes" id="UP001595908"/>
    </source>
</evidence>
<keyword evidence="3" id="KW-1185">Reference proteome</keyword>
<reference evidence="3" key="1">
    <citation type="journal article" date="2019" name="Int. J. Syst. Evol. Microbiol.">
        <title>The Global Catalogue of Microorganisms (GCM) 10K type strain sequencing project: providing services to taxonomists for standard genome sequencing and annotation.</title>
        <authorList>
            <consortium name="The Broad Institute Genomics Platform"/>
            <consortium name="The Broad Institute Genome Sequencing Center for Infectious Disease"/>
            <person name="Wu L."/>
            <person name="Ma J."/>
        </authorList>
    </citation>
    <scope>NUCLEOTIDE SEQUENCE [LARGE SCALE GENOMIC DNA]</scope>
    <source>
        <strain evidence="3">ICMP 257</strain>
    </source>
</reference>
<dbReference type="EMBL" id="JBHSJE010000002">
    <property type="protein sequence ID" value="MFC4978569.1"/>
    <property type="molecule type" value="Genomic_DNA"/>
</dbReference>
<dbReference type="RefSeq" id="WP_033299818.1">
    <property type="nucleotide sequence ID" value="NZ_JBFBDJ010000010.1"/>
</dbReference>
<evidence type="ECO:0000313" key="2">
    <source>
        <dbReference type="EMBL" id="MFC4978569.1"/>
    </source>
</evidence>
<dbReference type="SUPFAM" id="SSF52402">
    <property type="entry name" value="Adenine nucleotide alpha hydrolases-like"/>
    <property type="match status" value="1"/>
</dbReference>
<gene>
    <name evidence="2" type="ORF">ACFPL4_09315</name>
</gene>
<dbReference type="Pfam" id="PF00582">
    <property type="entry name" value="Usp"/>
    <property type="match status" value="1"/>
</dbReference>
<feature type="domain" description="UspA" evidence="1">
    <location>
        <begin position="1"/>
        <end position="144"/>
    </location>
</feature>
<sequence>MRPRVVAGVGGTSGSPAVLRRAAAEARLRGAELWAVLAWEAPGAGAGGRHRVSLAPSLPACRAEAVGRLRDALSTAFGTTGAGVPVVGRAVRGTPGAALVDVARDEDCVLVVGTGSRGALQRRLWPSVARYCLAHAPCPVLAVPPSPLRTELAAARRRNVLRLRLDTRELTDLDGV</sequence>
<proteinExistence type="predicted"/>
<comment type="caution">
    <text evidence="2">The sequence shown here is derived from an EMBL/GenBank/DDBJ whole genome shotgun (WGS) entry which is preliminary data.</text>
</comment>
<dbReference type="InterPro" id="IPR006016">
    <property type="entry name" value="UspA"/>
</dbReference>
<evidence type="ECO:0000259" key="1">
    <source>
        <dbReference type="Pfam" id="PF00582"/>
    </source>
</evidence>
<dbReference type="Proteomes" id="UP001595908">
    <property type="component" value="Unassembled WGS sequence"/>
</dbReference>
<organism evidence="2 3">
    <name type="scientific">Streptomyces atroolivaceus</name>
    <dbReference type="NCBI Taxonomy" id="66869"/>
    <lineage>
        <taxon>Bacteria</taxon>
        <taxon>Bacillati</taxon>
        <taxon>Actinomycetota</taxon>
        <taxon>Actinomycetes</taxon>
        <taxon>Kitasatosporales</taxon>
        <taxon>Streptomycetaceae</taxon>
        <taxon>Streptomyces</taxon>
    </lineage>
</organism>
<name>A0ABV9V3K2_STRAZ</name>
<dbReference type="Gene3D" id="3.40.50.12370">
    <property type="match status" value="1"/>
</dbReference>
<dbReference type="GeneID" id="31233343"/>
<accession>A0ABV9V3K2</accession>